<dbReference type="AlphaFoldDB" id="A0A6B2LQB1"/>
<proteinExistence type="predicted"/>
<dbReference type="InterPro" id="IPR027417">
    <property type="entry name" value="P-loop_NTPase"/>
</dbReference>
<dbReference type="Pfam" id="PF00071">
    <property type="entry name" value="Ras"/>
    <property type="match status" value="1"/>
</dbReference>
<protein>
    <submittedName>
        <fullName evidence="1">Uncharacterized protein</fullName>
    </submittedName>
</protein>
<evidence type="ECO:0000313" key="1">
    <source>
        <dbReference type="EMBL" id="NDV39399.1"/>
    </source>
</evidence>
<organism evidence="1">
    <name type="scientific">Arcella intermedia</name>
    <dbReference type="NCBI Taxonomy" id="1963864"/>
    <lineage>
        <taxon>Eukaryota</taxon>
        <taxon>Amoebozoa</taxon>
        <taxon>Tubulinea</taxon>
        <taxon>Elardia</taxon>
        <taxon>Arcellinida</taxon>
        <taxon>Sphaerothecina</taxon>
        <taxon>Arcellidae</taxon>
        <taxon>Arcella</taxon>
    </lineage>
</organism>
<dbReference type="GO" id="GO:0005525">
    <property type="term" value="F:GTP binding"/>
    <property type="evidence" value="ECO:0007669"/>
    <property type="project" value="InterPro"/>
</dbReference>
<dbReference type="GO" id="GO:0003924">
    <property type="term" value="F:GTPase activity"/>
    <property type="evidence" value="ECO:0007669"/>
    <property type="project" value="InterPro"/>
</dbReference>
<name>A0A6B2LQB1_9EUKA</name>
<reference evidence="1" key="1">
    <citation type="journal article" date="2020" name="J. Eukaryot. Microbiol.">
        <title>De novo Sequencing, Assembly and Annotation of the Transcriptome for the Free-Living Testate Amoeba Arcella intermedia.</title>
        <authorList>
            <person name="Ribeiro G.M."/>
            <person name="Porfirio-Sousa A.L."/>
            <person name="Maurer-Alcala X.X."/>
            <person name="Katz L.A."/>
            <person name="Lahr D.J.G."/>
        </authorList>
    </citation>
    <scope>NUCLEOTIDE SEQUENCE</scope>
</reference>
<dbReference type="InterPro" id="IPR001806">
    <property type="entry name" value="Small_GTPase"/>
</dbReference>
<dbReference type="Gene3D" id="3.40.50.300">
    <property type="entry name" value="P-loop containing nucleotide triphosphate hydrolases"/>
    <property type="match status" value="1"/>
</dbReference>
<sequence length="111" mass="12796">MLCHQEVLHNPEWTIGAHFEVLPHKYQAHPTEYYMEFWDVGGAKKYALSRSLFFKDAKQQGARWGCCTSGLILVHDLSNKKSHANLKNWLDEFIAVAGDLNQSLSWGKKYN</sequence>
<dbReference type="SUPFAM" id="SSF52540">
    <property type="entry name" value="P-loop containing nucleoside triphosphate hydrolases"/>
    <property type="match status" value="1"/>
</dbReference>
<accession>A0A6B2LQB1</accession>
<dbReference type="EMBL" id="GIBP01010430">
    <property type="protein sequence ID" value="NDV39399.1"/>
    <property type="molecule type" value="Transcribed_RNA"/>
</dbReference>